<evidence type="ECO:0000313" key="6">
    <source>
        <dbReference type="Proteomes" id="UP001203297"/>
    </source>
</evidence>
<keyword evidence="6" id="KW-1185">Reference proteome</keyword>
<name>A0AAD4M1I2_9AGAM</name>
<dbReference type="GO" id="GO:0016197">
    <property type="term" value="P:endosomal transport"/>
    <property type="evidence" value="ECO:0007669"/>
    <property type="project" value="TreeGrafter"/>
</dbReference>
<dbReference type="Pfam" id="PF04841">
    <property type="entry name" value="Vps16_N"/>
    <property type="match status" value="1"/>
</dbReference>
<comment type="caution">
    <text evidence="5">The sequence shown here is derived from an EMBL/GenBank/DDBJ whole genome shotgun (WGS) entry which is preliminary data.</text>
</comment>
<dbReference type="InterPro" id="IPR006925">
    <property type="entry name" value="Vps16_C"/>
</dbReference>
<dbReference type="PANTHER" id="PTHR12811">
    <property type="entry name" value="VACUOLAR PROTEIN SORTING VPS16"/>
    <property type="match status" value="1"/>
</dbReference>
<evidence type="ECO:0000259" key="3">
    <source>
        <dbReference type="Pfam" id="PF04840"/>
    </source>
</evidence>
<keyword evidence="2" id="KW-0653">Protein transport</keyword>
<dbReference type="SUPFAM" id="SSF101898">
    <property type="entry name" value="NHL repeat"/>
    <property type="match status" value="1"/>
</dbReference>
<comment type="function">
    <text evidence="2">Essential for vacuolar protein sorting. Required for vacuole biogenesis, stability and to maintain vacuole morphology.</text>
</comment>
<dbReference type="InterPro" id="IPR006926">
    <property type="entry name" value="Vps16_N"/>
</dbReference>
<feature type="domain" description="Vps16 N-terminal" evidence="4">
    <location>
        <begin position="5"/>
        <end position="416"/>
    </location>
</feature>
<dbReference type="Pfam" id="PF04840">
    <property type="entry name" value="Vps16_C"/>
    <property type="match status" value="1"/>
</dbReference>
<feature type="domain" description="Vps16 C-terminal" evidence="3">
    <location>
        <begin position="524"/>
        <end position="825"/>
    </location>
</feature>
<dbReference type="GO" id="GO:0042144">
    <property type="term" value="P:vacuole fusion, non-autophagic"/>
    <property type="evidence" value="ECO:0007669"/>
    <property type="project" value="TreeGrafter"/>
</dbReference>
<keyword evidence="2" id="KW-0813">Transport</keyword>
<evidence type="ECO:0000256" key="2">
    <source>
        <dbReference type="PIRNR" id="PIRNR007949"/>
    </source>
</evidence>
<evidence type="ECO:0000256" key="1">
    <source>
        <dbReference type="ARBA" id="ARBA00009250"/>
    </source>
</evidence>
<dbReference type="EMBL" id="WTXG01000027">
    <property type="protein sequence ID" value="KAI0298703.1"/>
    <property type="molecule type" value="Genomic_DNA"/>
</dbReference>
<evidence type="ECO:0000313" key="5">
    <source>
        <dbReference type="EMBL" id="KAI0298703.1"/>
    </source>
</evidence>
<comment type="similarity">
    <text evidence="1 2">Belongs to the VPS16 family.</text>
</comment>
<dbReference type="InterPro" id="IPR016534">
    <property type="entry name" value="VPS16"/>
</dbReference>
<protein>
    <recommendedName>
        <fullName evidence="2">Probable vacuolar protein sorting-associated protein 16 homolog</fullName>
    </recommendedName>
</protein>
<dbReference type="GO" id="GO:0003779">
    <property type="term" value="F:actin binding"/>
    <property type="evidence" value="ECO:0007669"/>
    <property type="project" value="TreeGrafter"/>
</dbReference>
<gene>
    <name evidence="5" type="ORF">B0F90DRAFT_1810854</name>
</gene>
<dbReference type="GO" id="GO:0005768">
    <property type="term" value="C:endosome"/>
    <property type="evidence" value="ECO:0007669"/>
    <property type="project" value="TreeGrafter"/>
</dbReference>
<dbReference type="PANTHER" id="PTHR12811:SF0">
    <property type="entry name" value="VACUOLAR PROTEIN SORTING-ASSOCIATED PROTEIN 16 HOMOLOG"/>
    <property type="match status" value="1"/>
</dbReference>
<accession>A0AAD4M1I2</accession>
<dbReference type="GO" id="GO:0030897">
    <property type="term" value="C:HOPS complex"/>
    <property type="evidence" value="ECO:0007669"/>
    <property type="project" value="TreeGrafter"/>
</dbReference>
<dbReference type="AlphaFoldDB" id="A0AAD4M1I2"/>
<dbReference type="GO" id="GO:0006886">
    <property type="term" value="P:intracellular protein transport"/>
    <property type="evidence" value="ECO:0007669"/>
    <property type="project" value="InterPro"/>
</dbReference>
<dbReference type="Proteomes" id="UP001203297">
    <property type="component" value="Unassembled WGS sequence"/>
</dbReference>
<evidence type="ECO:0000259" key="4">
    <source>
        <dbReference type="Pfam" id="PF04841"/>
    </source>
</evidence>
<reference evidence="5" key="1">
    <citation type="journal article" date="2022" name="New Phytol.">
        <title>Evolutionary transition to the ectomycorrhizal habit in the genomes of a hyperdiverse lineage of mushroom-forming fungi.</title>
        <authorList>
            <person name="Looney B."/>
            <person name="Miyauchi S."/>
            <person name="Morin E."/>
            <person name="Drula E."/>
            <person name="Courty P.E."/>
            <person name="Kohler A."/>
            <person name="Kuo A."/>
            <person name="LaButti K."/>
            <person name="Pangilinan J."/>
            <person name="Lipzen A."/>
            <person name="Riley R."/>
            <person name="Andreopoulos W."/>
            <person name="He G."/>
            <person name="Johnson J."/>
            <person name="Nolan M."/>
            <person name="Tritt A."/>
            <person name="Barry K.W."/>
            <person name="Grigoriev I.V."/>
            <person name="Nagy L.G."/>
            <person name="Hibbett D."/>
            <person name="Henrissat B."/>
            <person name="Matheny P.B."/>
            <person name="Labbe J."/>
            <person name="Martin F.M."/>
        </authorList>
    </citation>
    <scope>NUCLEOTIDE SEQUENCE</scope>
    <source>
        <strain evidence="5">BPL690</strain>
    </source>
</reference>
<dbReference type="Gene3D" id="1.10.150.780">
    <property type="entry name" value="Vps16, C-terminal region"/>
    <property type="match status" value="1"/>
</dbReference>
<dbReference type="PIRSF" id="PIRSF007949">
    <property type="entry name" value="VPS16"/>
    <property type="match status" value="1"/>
</dbReference>
<proteinExistence type="inferred from homology"/>
<sequence>MADHPTASWQAMQNGNVFYRQQRLYTLDGKLPSLGDCIVAGCRNGGPLALMRDSTKIIAIGSATSTFAKSQIQVYSPSGEGLLLFGWDQAKIIRFGWTGDERLVVLNEEGVYRLYDLQGDYTQFSLGTDAGEVGITDARIHENGLVALTGSLQLLEVKGWEGGKSLTLANPNLSQPPAVWTLIPPDLTISRHVEVLLSVEASIVSVDNLEAVDQRLSRGPFTHLAPSPNGKSLALLTVTGLLWVVSTDFQRGLAEFDTTSVAGAEGLVRQVEWCGNDAILVTWDALVLLVGPFGDTLQYFYAGPTFAVTEVDGVRVIGPDTSDFIQKVPASSVSVFRPGSASPSAILFDAWENFNNRSPKADENIRSIKPDLAAAVDEVIDAAGQEWEPTWQRRLLSVRRKLGKSFLDLYNSTDFVNMGKTLKVLNAVRQFEVGIPITHFQYNYLSPTHLISRLTSRNLHLLALHISYFLSLSPDDVLKHWASAKITKSKPISSGTANDTDMTGDEEVSRAIVEKFEKLGGASVSYAEIAKKAWEVGRTRLATMLLDHEPRASDQVPLLLMMKEDRLALQKAVDSGDTDLVYHVLLQLYNRLPLGVFFRLIEDGGSSLAPASRLLQVYAREQNPEMLRDFYYSDDRRVESAVLCLEEARRMKATKVTSIKAAQKFFSEDKERSFEAKMMDEYSRLLAIQQTLEKETTDKIEFFGLSIDETIKKCLLMACPNALTSSSRNSKFWYLKLHALTATRDFEGLETFSRSKRSPIGYEAFVRHLVEKGHAKEAVSYVQRCDAHKRIDLYVECGEWVMAGKECKERGDRARLECLDQIASTMK</sequence>
<dbReference type="InterPro" id="IPR038132">
    <property type="entry name" value="Vps16_C_sf"/>
</dbReference>
<organism evidence="5 6">
    <name type="scientific">Multifurca ochricompacta</name>
    <dbReference type="NCBI Taxonomy" id="376703"/>
    <lineage>
        <taxon>Eukaryota</taxon>
        <taxon>Fungi</taxon>
        <taxon>Dikarya</taxon>
        <taxon>Basidiomycota</taxon>
        <taxon>Agaricomycotina</taxon>
        <taxon>Agaricomycetes</taxon>
        <taxon>Russulales</taxon>
        <taxon>Russulaceae</taxon>
        <taxon>Multifurca</taxon>
    </lineage>
</organism>